<comment type="caution">
    <text evidence="2">The sequence shown here is derived from an EMBL/GenBank/DDBJ whole genome shotgun (WGS) entry which is preliminary data.</text>
</comment>
<keyword evidence="3" id="KW-1185">Reference proteome</keyword>
<reference evidence="2 3" key="1">
    <citation type="submission" date="2024-06" db="EMBL/GenBank/DDBJ databases">
        <authorList>
            <person name="Kraege A."/>
            <person name="Thomma B."/>
        </authorList>
    </citation>
    <scope>NUCLEOTIDE SEQUENCE [LARGE SCALE GENOMIC DNA]</scope>
</reference>
<evidence type="ECO:0000259" key="1">
    <source>
        <dbReference type="Pfam" id="PF01789"/>
    </source>
</evidence>
<gene>
    <name evidence="2" type="primary">g4094</name>
    <name evidence="2" type="ORF">VP750_LOCUS3494</name>
</gene>
<evidence type="ECO:0000313" key="2">
    <source>
        <dbReference type="EMBL" id="CAL5221835.1"/>
    </source>
</evidence>
<dbReference type="Gene3D" id="3.40.1000.10">
    <property type="entry name" value="Mog1/PsbP, alpha/beta/alpha sandwich"/>
    <property type="match status" value="1"/>
</dbReference>
<dbReference type="SUPFAM" id="SSF55724">
    <property type="entry name" value="Mog1p/PsbP-like"/>
    <property type="match status" value="1"/>
</dbReference>
<dbReference type="InterPro" id="IPR002683">
    <property type="entry name" value="PsbP_C"/>
</dbReference>
<dbReference type="EMBL" id="CAXHTA020000005">
    <property type="protein sequence ID" value="CAL5221835.1"/>
    <property type="molecule type" value="Genomic_DNA"/>
</dbReference>
<dbReference type="Pfam" id="PF01789">
    <property type="entry name" value="PsbP"/>
    <property type="match status" value="1"/>
</dbReference>
<proteinExistence type="predicted"/>
<protein>
    <submittedName>
        <fullName evidence="2">G4094 protein</fullName>
    </submittedName>
</protein>
<sequence length="274" mass="29656">MALTDLNTFTARGRLLCPPKQCFQPFRGAARQPWRSAGLTICSHSSTGARKADIECNSAFADVSPNDFSRRGLLATVPLFLLAASAAPTHAESLAPYEDAIDKFRLSIPEDWVSAQGSSGGNRAFGGAPGTRRALAWYPQAGTDTNVTVIITNVGADYTALGSFGDAQQFGENLVASLDRSFLLRSGFNRPKSVQRARLLDAKTKSGMYMLEYTVQKPEEDEPRHFLSAVSLGNNGRYNRLYTLTAQTKEADFVGTKGTLQEVLGSFRPPAPVI</sequence>
<organism evidence="2 3">
    <name type="scientific">Coccomyxa viridis</name>
    <dbReference type="NCBI Taxonomy" id="1274662"/>
    <lineage>
        <taxon>Eukaryota</taxon>
        <taxon>Viridiplantae</taxon>
        <taxon>Chlorophyta</taxon>
        <taxon>core chlorophytes</taxon>
        <taxon>Trebouxiophyceae</taxon>
        <taxon>Trebouxiophyceae incertae sedis</taxon>
        <taxon>Coccomyxaceae</taxon>
        <taxon>Coccomyxa</taxon>
    </lineage>
</organism>
<dbReference type="PANTHER" id="PTHR31407">
    <property type="match status" value="1"/>
</dbReference>
<dbReference type="Proteomes" id="UP001497392">
    <property type="component" value="Unassembled WGS sequence"/>
</dbReference>
<name>A0ABP1FTE7_9CHLO</name>
<feature type="domain" description="PsbP C-terminal" evidence="1">
    <location>
        <begin position="93"/>
        <end position="268"/>
    </location>
</feature>
<accession>A0ABP1FTE7</accession>
<dbReference type="PANTHER" id="PTHR31407:SF17">
    <property type="entry name" value="PSBP DOMAIN-CONTAINING PROTEIN 3, CHLOROPLASTIC"/>
    <property type="match status" value="1"/>
</dbReference>
<dbReference type="InterPro" id="IPR016123">
    <property type="entry name" value="Mog1/PsbP_a/b/a-sand"/>
</dbReference>
<evidence type="ECO:0000313" key="3">
    <source>
        <dbReference type="Proteomes" id="UP001497392"/>
    </source>
</evidence>